<dbReference type="Gene3D" id="2.60.40.2390">
    <property type="match status" value="1"/>
</dbReference>
<keyword evidence="4" id="KW-1185">Reference proteome</keyword>
<dbReference type="EMBL" id="CP036422">
    <property type="protein sequence ID" value="QFU76652.1"/>
    <property type="molecule type" value="Genomic_DNA"/>
</dbReference>
<accession>A0A5P9NLM5</accession>
<gene>
    <name evidence="3" type="ORF">EY643_13865</name>
</gene>
<protein>
    <submittedName>
        <fullName evidence="3">DUF3859 domain-containing protein</fullName>
    </submittedName>
</protein>
<dbReference type="Proteomes" id="UP000326287">
    <property type="component" value="Chromosome"/>
</dbReference>
<sequence length="179" mass="20188">MRQIFRMLVAIAAMAQIPAPVAEVLELQLIDFGLYNIENAIDRPLPGITSSSHKIQGKETLIRQTDIVPAVLGNKFGFRYKVVGQNVGSEIELKVVITYPSQGLHDPKTGKVHLKDVYSIPAIIGATQTTYYSFDHEWELVEGVWVRQLWRNNQLLIEKKFEVTKSNEAACIEHQCPQS</sequence>
<evidence type="ECO:0000259" key="2">
    <source>
        <dbReference type="Pfam" id="PF12975"/>
    </source>
</evidence>
<feature type="chain" id="PRO_5024796912" evidence="1">
    <location>
        <begin position="23"/>
        <end position="179"/>
    </location>
</feature>
<dbReference type="KEGG" id="halc:EY643_13865"/>
<feature type="signal peptide" evidence="1">
    <location>
        <begin position="1"/>
        <end position="22"/>
    </location>
</feature>
<reference evidence="3 4" key="1">
    <citation type="submission" date="2019-02" db="EMBL/GenBank/DDBJ databases">
        <authorList>
            <person name="Li S.-H."/>
        </authorList>
    </citation>
    <scope>NUCLEOTIDE SEQUENCE [LARGE SCALE GENOMIC DNA]</scope>
    <source>
        <strain evidence="3 4">IMCC14385</strain>
    </source>
</reference>
<proteinExistence type="predicted"/>
<organism evidence="3 4">
    <name type="scientific">Halioglobus maricola</name>
    <dbReference type="NCBI Taxonomy" id="2601894"/>
    <lineage>
        <taxon>Bacteria</taxon>
        <taxon>Pseudomonadati</taxon>
        <taxon>Pseudomonadota</taxon>
        <taxon>Gammaproteobacteria</taxon>
        <taxon>Cellvibrionales</taxon>
        <taxon>Halieaceae</taxon>
        <taxon>Halioglobus</taxon>
    </lineage>
</organism>
<dbReference type="OrthoDB" id="6312831at2"/>
<dbReference type="RefSeq" id="WP_153239794.1">
    <property type="nucleotide sequence ID" value="NZ_CP036422.1"/>
</dbReference>
<evidence type="ECO:0000313" key="3">
    <source>
        <dbReference type="EMBL" id="QFU76652.1"/>
    </source>
</evidence>
<name>A0A5P9NLM5_9GAMM</name>
<keyword evidence="1" id="KW-0732">Signal</keyword>
<dbReference type="AlphaFoldDB" id="A0A5P9NLM5"/>
<feature type="domain" description="DUF3859" evidence="2">
    <location>
        <begin position="26"/>
        <end position="163"/>
    </location>
</feature>
<evidence type="ECO:0000313" key="4">
    <source>
        <dbReference type="Proteomes" id="UP000326287"/>
    </source>
</evidence>
<dbReference type="InterPro" id="IPR024331">
    <property type="entry name" value="DUF3859"/>
</dbReference>
<evidence type="ECO:0000256" key="1">
    <source>
        <dbReference type="SAM" id="SignalP"/>
    </source>
</evidence>
<dbReference type="Pfam" id="PF12975">
    <property type="entry name" value="DUF3859"/>
    <property type="match status" value="1"/>
</dbReference>